<keyword evidence="4" id="KW-0808">Transferase</keyword>
<keyword evidence="11" id="KW-0670">Pyruvate</keyword>
<keyword evidence="5" id="KW-0479">Metal-binding</keyword>
<accession>A0ABS5WHD2</accession>
<keyword evidence="9" id="KW-0460">Magnesium</keyword>
<organism evidence="13 14">
    <name type="scientific">Zobellia barbeyronii</name>
    <dbReference type="NCBI Taxonomy" id="2748009"/>
    <lineage>
        <taxon>Bacteria</taxon>
        <taxon>Pseudomonadati</taxon>
        <taxon>Bacteroidota</taxon>
        <taxon>Flavobacteriia</taxon>
        <taxon>Flavobacteriales</taxon>
        <taxon>Flavobacteriaceae</taxon>
        <taxon>Zobellia</taxon>
    </lineage>
</organism>
<comment type="pathway">
    <text evidence="1">Carbohydrate degradation; glycolysis; pyruvate from D-glyceraldehyde 3-phosphate: step 5/5.</text>
</comment>
<evidence type="ECO:0000256" key="9">
    <source>
        <dbReference type="ARBA" id="ARBA00022842"/>
    </source>
</evidence>
<dbReference type="Gene3D" id="2.40.33.10">
    <property type="entry name" value="PK beta-barrel domain-like"/>
    <property type="match status" value="1"/>
</dbReference>
<dbReference type="EMBL" id="JACATN010000005">
    <property type="protein sequence ID" value="MBT2162795.1"/>
    <property type="molecule type" value="Genomic_DNA"/>
</dbReference>
<feature type="domain" description="Pyruvate kinase barrel" evidence="12">
    <location>
        <begin position="131"/>
        <end position="216"/>
    </location>
</feature>
<dbReference type="EC" id="2.7.1.40" evidence="3"/>
<dbReference type="InterPro" id="IPR011037">
    <property type="entry name" value="Pyrv_Knase-like_insert_dom_sf"/>
</dbReference>
<evidence type="ECO:0000256" key="2">
    <source>
        <dbReference type="ARBA" id="ARBA00008663"/>
    </source>
</evidence>
<sequence length="605" mass="67149">MNINPKKINSLIKEMEAILRKIRKGEEKAKPILKKIHSHHKKSALNLVHYHQFRKSDFRESQRKLGNLGMTRFANAQGHVEDSLVKVLYLLYRLADGAPTNFEKAQLSTKKSKKLLKSNTEALFGYPSEGRRVRIMVTMPSHAAKDYALVYDMVKNGMNCARINCAHDTPEVWKKIIKNVKNASEELGSSVKIAMDLAGPKIRTGAVEPGARIIKFKPKIDDDGFVLKPVEIELITSTAELVPAHAVPINADWLGELVVNDKISIVDANNKSRKLKVIGSFEKSVLVKSSKAISFKTGAAIESSTLGKKGTIGSLPEIQKAVRLYKDDMVVITDESIPGSSAVVNEHGEVLEKAHIPCQFPGIFEKVNKGDLVLFDDGKIEGIIQSITKNSFEVLITRAAEKGVKLKAEKGMNFPNTNLGISGLTPKDKEDLAFVAKHADIVNFSFVNSKKDVQKLFSELKKLKAYDKLGIILKIETKFAFDNLEEILLEVMQVKKIGVMIARGDLAVETGWQEIGQVQHELLSICGAAHIPVIWATQVLENLAKNGLPSRSEITDVVTSLKAECVMLNKGPYMKDVLILLNTILSNMEDFQEKNETMLPKIRKL</sequence>
<comment type="similarity">
    <text evidence="2">Belongs to the pyruvate kinase family.</text>
</comment>
<dbReference type="PANTHER" id="PTHR11817">
    <property type="entry name" value="PYRUVATE KINASE"/>
    <property type="match status" value="1"/>
</dbReference>
<evidence type="ECO:0000256" key="11">
    <source>
        <dbReference type="ARBA" id="ARBA00023317"/>
    </source>
</evidence>
<name>A0ABS5WHD2_9FLAO</name>
<keyword evidence="8" id="KW-0067">ATP-binding</keyword>
<keyword evidence="10" id="KW-0324">Glycolysis</keyword>
<dbReference type="InterPro" id="IPR015793">
    <property type="entry name" value="Pyrv_Knase_brl"/>
</dbReference>
<dbReference type="Pfam" id="PF00224">
    <property type="entry name" value="PK"/>
    <property type="match status" value="2"/>
</dbReference>
<evidence type="ECO:0000256" key="5">
    <source>
        <dbReference type="ARBA" id="ARBA00022723"/>
    </source>
</evidence>
<dbReference type="InterPro" id="IPR040442">
    <property type="entry name" value="Pyrv_kinase-like_dom_sf"/>
</dbReference>
<protein>
    <recommendedName>
        <fullName evidence="3">pyruvate kinase</fullName>
        <ecNumber evidence="3">2.7.1.40</ecNumber>
    </recommendedName>
</protein>
<dbReference type="InterPro" id="IPR001697">
    <property type="entry name" value="Pyr_Knase"/>
</dbReference>
<proteinExistence type="inferred from homology"/>
<reference evidence="14" key="1">
    <citation type="submission" date="2023-07" db="EMBL/GenBank/DDBJ databases">
        <title>Zobellia barbeyronii sp. nov., a new marine flavobacterium, isolated from green and red algae.</title>
        <authorList>
            <person name="Nedashkovskaya O.I."/>
            <person name="Otstavnykh N."/>
            <person name="Zhukova N."/>
            <person name="Guzev K."/>
            <person name="Chausova V."/>
            <person name="Tekutyeva L."/>
            <person name="Mikhailov V."/>
            <person name="Isaeva M."/>
        </authorList>
    </citation>
    <scope>NUCLEOTIDE SEQUENCE [LARGE SCALE GENOMIC DNA]</scope>
    <source>
        <strain evidence="14">KMM 6746</strain>
    </source>
</reference>
<keyword evidence="7" id="KW-0418">Kinase</keyword>
<comment type="caution">
    <text evidence="13">The sequence shown here is derived from an EMBL/GenBank/DDBJ whole genome shotgun (WGS) entry which is preliminary data.</text>
</comment>
<dbReference type="NCBIfam" id="NF011314">
    <property type="entry name" value="PRK14725.1"/>
    <property type="match status" value="1"/>
</dbReference>
<keyword evidence="14" id="KW-1185">Reference proteome</keyword>
<evidence type="ECO:0000256" key="6">
    <source>
        <dbReference type="ARBA" id="ARBA00022741"/>
    </source>
</evidence>
<dbReference type="Proteomes" id="UP000740413">
    <property type="component" value="Unassembled WGS sequence"/>
</dbReference>
<dbReference type="InterPro" id="IPR015813">
    <property type="entry name" value="Pyrv/PenolPyrv_kinase-like_dom"/>
</dbReference>
<gene>
    <name evidence="13" type="ORF">HW347_16115</name>
</gene>
<dbReference type="RefSeq" id="WP_214612796.1">
    <property type="nucleotide sequence ID" value="NZ_JACATN010000005.1"/>
</dbReference>
<evidence type="ECO:0000313" key="13">
    <source>
        <dbReference type="EMBL" id="MBT2162795.1"/>
    </source>
</evidence>
<keyword evidence="6" id="KW-0547">Nucleotide-binding</keyword>
<dbReference type="InterPro" id="IPR015806">
    <property type="entry name" value="Pyrv_Knase_insert_dom_sf"/>
</dbReference>
<evidence type="ECO:0000259" key="12">
    <source>
        <dbReference type="Pfam" id="PF00224"/>
    </source>
</evidence>
<dbReference type="Gene3D" id="3.20.20.60">
    <property type="entry name" value="Phosphoenolpyruvate-binding domains"/>
    <property type="match status" value="2"/>
</dbReference>
<evidence type="ECO:0000256" key="1">
    <source>
        <dbReference type="ARBA" id="ARBA00004997"/>
    </source>
</evidence>
<evidence type="ECO:0000256" key="10">
    <source>
        <dbReference type="ARBA" id="ARBA00023152"/>
    </source>
</evidence>
<evidence type="ECO:0000256" key="8">
    <source>
        <dbReference type="ARBA" id="ARBA00022840"/>
    </source>
</evidence>
<evidence type="ECO:0000256" key="4">
    <source>
        <dbReference type="ARBA" id="ARBA00022679"/>
    </source>
</evidence>
<dbReference type="SUPFAM" id="SSF51621">
    <property type="entry name" value="Phosphoenolpyruvate/pyruvate domain"/>
    <property type="match status" value="1"/>
</dbReference>
<evidence type="ECO:0000313" key="14">
    <source>
        <dbReference type="Proteomes" id="UP000740413"/>
    </source>
</evidence>
<feature type="domain" description="Pyruvate kinase barrel" evidence="12">
    <location>
        <begin position="349"/>
        <end position="569"/>
    </location>
</feature>
<evidence type="ECO:0000256" key="7">
    <source>
        <dbReference type="ARBA" id="ARBA00022777"/>
    </source>
</evidence>
<evidence type="ECO:0000256" key="3">
    <source>
        <dbReference type="ARBA" id="ARBA00012142"/>
    </source>
</evidence>
<dbReference type="SUPFAM" id="SSF50800">
    <property type="entry name" value="PK beta-barrel domain-like"/>
    <property type="match status" value="1"/>
</dbReference>